<evidence type="ECO:0000259" key="11">
    <source>
        <dbReference type="PROSITE" id="PS50212"/>
    </source>
</evidence>
<dbReference type="PROSITE" id="PS50009">
    <property type="entry name" value="RASGEF_CAT"/>
    <property type="match status" value="1"/>
</dbReference>
<feature type="compositionally biased region" description="Basic residues" evidence="9">
    <location>
        <begin position="1"/>
        <end position="10"/>
    </location>
</feature>
<keyword evidence="2 7" id="KW-0344">Guanine-nucleotide releasing factor</keyword>
<dbReference type="PROSITE" id="PS50212">
    <property type="entry name" value="RASGEF_NTER"/>
    <property type="match status" value="1"/>
</dbReference>
<evidence type="ECO:0000256" key="2">
    <source>
        <dbReference type="ARBA" id="ARBA00022658"/>
    </source>
</evidence>
<proteinExistence type="inferred from homology"/>
<dbReference type="Gene3D" id="1.10.238.10">
    <property type="entry name" value="EF-hand"/>
    <property type="match status" value="1"/>
</dbReference>
<keyword evidence="6" id="KW-0106">Calcium</keyword>
<dbReference type="Gene3D" id="1.20.870.10">
    <property type="entry name" value="Son of sevenless (SoS) protein Chain: S domain 1"/>
    <property type="match status" value="1"/>
</dbReference>
<feature type="domain" description="Ras-GEF" evidence="10">
    <location>
        <begin position="210"/>
        <end position="441"/>
    </location>
</feature>
<dbReference type="CDD" id="cd06224">
    <property type="entry name" value="REM"/>
    <property type="match status" value="1"/>
</dbReference>
<feature type="domain" description="EF-hand" evidence="12">
    <location>
        <begin position="472"/>
        <end position="507"/>
    </location>
</feature>
<name>A0A6P7ZGI6_9AMPH</name>
<dbReference type="CTD" id="115727"/>
<dbReference type="CDD" id="cd00155">
    <property type="entry name" value="RasGEF"/>
    <property type="match status" value="1"/>
</dbReference>
<comment type="similarity">
    <text evidence="1">Belongs to the RASGRP family.</text>
</comment>
<dbReference type="GO" id="GO:0008270">
    <property type="term" value="F:zinc ion binding"/>
    <property type="evidence" value="ECO:0007669"/>
    <property type="project" value="UniProtKB-KW"/>
</dbReference>
<organism evidence="13 14">
    <name type="scientific">Microcaecilia unicolor</name>
    <dbReference type="NCBI Taxonomy" id="1415580"/>
    <lineage>
        <taxon>Eukaryota</taxon>
        <taxon>Metazoa</taxon>
        <taxon>Chordata</taxon>
        <taxon>Craniata</taxon>
        <taxon>Vertebrata</taxon>
        <taxon>Euteleostomi</taxon>
        <taxon>Amphibia</taxon>
        <taxon>Gymnophiona</taxon>
        <taxon>Siphonopidae</taxon>
        <taxon>Microcaecilia</taxon>
    </lineage>
</organism>
<dbReference type="PROSITE" id="PS50222">
    <property type="entry name" value="EF_HAND_2"/>
    <property type="match status" value="1"/>
</dbReference>
<dbReference type="Gene3D" id="1.10.840.10">
    <property type="entry name" value="Ras guanine-nucleotide exchange factors catalytic domain"/>
    <property type="match status" value="1"/>
</dbReference>
<feature type="region of interest" description="Disordered" evidence="9">
    <location>
        <begin position="562"/>
        <end position="587"/>
    </location>
</feature>
<gene>
    <name evidence="14" type="primary">RASGRP4</name>
</gene>
<keyword evidence="4" id="KW-0863">Zinc-finger</keyword>
<feature type="compositionally biased region" description="Polar residues" evidence="9">
    <location>
        <begin position="614"/>
        <end position="628"/>
    </location>
</feature>
<dbReference type="PANTHER" id="PTHR23113:SF157">
    <property type="entry name" value="RAS GUANYL-RELEASING PROTEIN 4"/>
    <property type="match status" value="1"/>
</dbReference>
<feature type="region of interest" description="Disordered" evidence="9">
    <location>
        <begin position="1"/>
        <end position="42"/>
    </location>
</feature>
<sequence>MNRKDSKRKLRQEWPSPVLNNPGADRSGKVCRRQSRSRRRMTCPSPAEINKVMASMTMGQLTKGCTLEELLEKCIHSFDQDRNLFQSDRMVNMILTMHSWVIPSSEFANRLLKLYQEASRVNQCQRHLQICYLMRYWITHYPEEFKMDSKLQEVMADFWDVVKGEGEDSHCKLIDTSNVTLQDWMQRSTYHSTPNFNKKRKVSLLLDHLEPSELANHLSYLEFKSFCRISHSDYRSYVQQSSVREHPGLEHAVALCNSVSQWVQVMILNRPTPQQRAEVFTKFIHVAQKLRQLQNFNTLMAVIGGLCHSAISRLKDTHSQLSHEVTKILDEMTELVSSCSNYSTYRRIYSECEGFKIPILGVHLKDLISLNEALPDYLEDNKINLSKLQSLYQHILELKQLQQASHTFEANKDVLHLLTLSLDLFYTEDEIYELSYAREPKITKTLLSTPYKSSLGVMEWASKSDLVTIRLQAQEMVASMLENYDPEQTGYISLEDFEKIAANFPLFFQGLEKDRKGPVSREEIMVYFTKASSSPDLSFLEIVSKKHTCRSRSPLWDEAKQGYRSQGSAEEAFMPSHSPSSNRRSEHKERIVVTMGGPVQKSSICMRPLRTMHKQTQTEGFSPSTTNPAIRKPSPSESPISIRHPQQEQSSLCMAASKDHLKQLKEVEKERNCLLLENASLHCLNSQLEVENARLQDQVSSLQEELRVLKEQLQGLTQPTVTFILEDLDSLHLHCDSKTFGTGPQHG</sequence>
<dbReference type="PANTHER" id="PTHR23113">
    <property type="entry name" value="GUANINE NUCLEOTIDE EXCHANGE FACTOR"/>
    <property type="match status" value="1"/>
</dbReference>
<dbReference type="InterPro" id="IPR023578">
    <property type="entry name" value="Ras_GEF_dom_sf"/>
</dbReference>
<dbReference type="GeneID" id="115480181"/>
<keyword evidence="3" id="KW-0479">Metal-binding</keyword>
<dbReference type="SUPFAM" id="SSF47473">
    <property type="entry name" value="EF-hand"/>
    <property type="match status" value="1"/>
</dbReference>
<dbReference type="FunFam" id="1.10.840.10:FF:000003">
    <property type="entry name" value="Ras guanyl-releasing protein 3 isoform 1"/>
    <property type="match status" value="1"/>
</dbReference>
<dbReference type="InterPro" id="IPR001895">
    <property type="entry name" value="RASGEF_cat_dom"/>
</dbReference>
<keyword evidence="5" id="KW-0862">Zinc</keyword>
<feature type="domain" description="N-terminal Ras-GEF" evidence="11">
    <location>
        <begin position="58"/>
        <end position="189"/>
    </location>
</feature>
<dbReference type="InterPro" id="IPR000651">
    <property type="entry name" value="Ras-like_Gua-exchang_fac_N"/>
</dbReference>
<evidence type="ECO:0000256" key="4">
    <source>
        <dbReference type="ARBA" id="ARBA00022771"/>
    </source>
</evidence>
<dbReference type="InterPro" id="IPR002048">
    <property type="entry name" value="EF_hand_dom"/>
</dbReference>
<evidence type="ECO:0000256" key="6">
    <source>
        <dbReference type="ARBA" id="ARBA00022837"/>
    </source>
</evidence>
<feature type="compositionally biased region" description="Basic residues" evidence="9">
    <location>
        <begin position="29"/>
        <end position="41"/>
    </location>
</feature>
<evidence type="ECO:0000256" key="3">
    <source>
        <dbReference type="ARBA" id="ARBA00022723"/>
    </source>
</evidence>
<dbReference type="InterPro" id="IPR036964">
    <property type="entry name" value="RASGEF_cat_dom_sf"/>
</dbReference>
<dbReference type="SMART" id="SM00229">
    <property type="entry name" value="RasGEFN"/>
    <property type="match status" value="1"/>
</dbReference>
<evidence type="ECO:0000256" key="8">
    <source>
        <dbReference type="SAM" id="Coils"/>
    </source>
</evidence>
<keyword evidence="8" id="KW-0175">Coiled coil</keyword>
<dbReference type="InterPro" id="IPR008937">
    <property type="entry name" value="Ras-like_GEF"/>
</dbReference>
<evidence type="ECO:0000256" key="7">
    <source>
        <dbReference type="PROSITE-ProRule" id="PRU00168"/>
    </source>
</evidence>
<dbReference type="OrthoDB" id="546434at2759"/>
<reference evidence="14" key="2">
    <citation type="submission" date="2025-08" db="UniProtKB">
        <authorList>
            <consortium name="RefSeq"/>
        </authorList>
    </citation>
    <scope>IDENTIFICATION</scope>
</reference>
<dbReference type="Pfam" id="PF00617">
    <property type="entry name" value="RasGEF"/>
    <property type="match status" value="1"/>
</dbReference>
<feature type="coiled-coil region" evidence="8">
    <location>
        <begin position="657"/>
        <end position="712"/>
    </location>
</feature>
<protein>
    <submittedName>
        <fullName evidence="14">RAS guanyl-releasing protein 4 isoform X2</fullName>
    </submittedName>
</protein>
<dbReference type="GO" id="GO:0005886">
    <property type="term" value="C:plasma membrane"/>
    <property type="evidence" value="ECO:0007669"/>
    <property type="project" value="TreeGrafter"/>
</dbReference>
<reference evidence="13" key="1">
    <citation type="submission" date="2024-06" db="UniProtKB">
        <authorList>
            <consortium name="RefSeq"/>
        </authorList>
    </citation>
    <scope>NUCLEOTIDE SEQUENCE [LARGE SCALE GENOMIC DNA]</scope>
</reference>
<evidence type="ECO:0000256" key="9">
    <source>
        <dbReference type="SAM" id="MobiDB-lite"/>
    </source>
</evidence>
<dbReference type="AlphaFoldDB" id="A0A6P7ZGI6"/>
<dbReference type="InParanoid" id="A0A6P7ZGI6"/>
<dbReference type="GO" id="GO:0005085">
    <property type="term" value="F:guanyl-nucleotide exchange factor activity"/>
    <property type="evidence" value="ECO:0007669"/>
    <property type="project" value="UniProtKB-KW"/>
</dbReference>
<evidence type="ECO:0000259" key="12">
    <source>
        <dbReference type="PROSITE" id="PS50222"/>
    </source>
</evidence>
<dbReference type="GO" id="GO:0005509">
    <property type="term" value="F:calcium ion binding"/>
    <property type="evidence" value="ECO:0007669"/>
    <property type="project" value="InterPro"/>
</dbReference>
<evidence type="ECO:0000313" key="14">
    <source>
        <dbReference type="RefSeq" id="XP_030074530.1"/>
    </source>
</evidence>
<dbReference type="RefSeq" id="XP_030074530.1">
    <property type="nucleotide sequence ID" value="XM_030218670.1"/>
</dbReference>
<evidence type="ECO:0000256" key="1">
    <source>
        <dbReference type="ARBA" id="ARBA00009566"/>
    </source>
</evidence>
<dbReference type="SMART" id="SM00147">
    <property type="entry name" value="RasGEF"/>
    <property type="match status" value="1"/>
</dbReference>
<dbReference type="GO" id="GO:0007265">
    <property type="term" value="P:Ras protein signal transduction"/>
    <property type="evidence" value="ECO:0007669"/>
    <property type="project" value="TreeGrafter"/>
</dbReference>
<evidence type="ECO:0000313" key="13">
    <source>
        <dbReference type="Proteomes" id="UP000515156"/>
    </source>
</evidence>
<accession>A0A6P7ZGI6</accession>
<evidence type="ECO:0000256" key="5">
    <source>
        <dbReference type="ARBA" id="ARBA00022833"/>
    </source>
</evidence>
<keyword evidence="13" id="KW-1185">Reference proteome</keyword>
<evidence type="ECO:0000259" key="10">
    <source>
        <dbReference type="PROSITE" id="PS50009"/>
    </source>
</evidence>
<dbReference type="SUPFAM" id="SSF48366">
    <property type="entry name" value="Ras GEF"/>
    <property type="match status" value="1"/>
</dbReference>
<dbReference type="Proteomes" id="UP000515156">
    <property type="component" value="Chromosome 11"/>
</dbReference>
<dbReference type="InterPro" id="IPR011992">
    <property type="entry name" value="EF-hand-dom_pair"/>
</dbReference>
<feature type="region of interest" description="Disordered" evidence="9">
    <location>
        <begin position="614"/>
        <end position="647"/>
    </location>
</feature>